<organism evidence="1">
    <name type="scientific">Rhizophora mucronata</name>
    <name type="common">Asiatic mangrove</name>
    <dbReference type="NCBI Taxonomy" id="61149"/>
    <lineage>
        <taxon>Eukaryota</taxon>
        <taxon>Viridiplantae</taxon>
        <taxon>Streptophyta</taxon>
        <taxon>Embryophyta</taxon>
        <taxon>Tracheophyta</taxon>
        <taxon>Spermatophyta</taxon>
        <taxon>Magnoliopsida</taxon>
        <taxon>eudicotyledons</taxon>
        <taxon>Gunneridae</taxon>
        <taxon>Pentapetalae</taxon>
        <taxon>rosids</taxon>
        <taxon>fabids</taxon>
        <taxon>Malpighiales</taxon>
        <taxon>Rhizophoraceae</taxon>
        <taxon>Rhizophora</taxon>
    </lineage>
</organism>
<dbReference type="EMBL" id="GGEC01012140">
    <property type="protein sequence ID" value="MBW92623.1"/>
    <property type="molecule type" value="Transcribed_RNA"/>
</dbReference>
<name>A0A2P2JGM4_RHIMU</name>
<proteinExistence type="predicted"/>
<protein>
    <submittedName>
        <fullName evidence="1">Uncharacterized protein</fullName>
    </submittedName>
</protein>
<reference evidence="1" key="1">
    <citation type="submission" date="2018-02" db="EMBL/GenBank/DDBJ databases">
        <title>Rhizophora mucronata_Transcriptome.</title>
        <authorList>
            <person name="Meera S.P."/>
            <person name="Sreeshan A."/>
            <person name="Augustine A."/>
        </authorList>
    </citation>
    <scope>NUCLEOTIDE SEQUENCE</scope>
    <source>
        <tissue evidence="1">Leaf</tissue>
    </source>
</reference>
<evidence type="ECO:0000313" key="1">
    <source>
        <dbReference type="EMBL" id="MBW92623.1"/>
    </source>
</evidence>
<accession>A0A2P2JGM4</accession>
<sequence length="13" mass="1436">MSRKGEDARVSSI</sequence>